<reference evidence="1" key="1">
    <citation type="submission" date="2018-12" db="EMBL/GenBank/DDBJ databases">
        <title>Singled stranded DNA viruses identified in blackflies (Austrosimulium ungulatum) sampled in New Zealand.</title>
        <authorList>
            <person name="Kraberger S."/>
            <person name="Fontenele R.S."/>
            <person name="Schmidlin K."/>
            <person name="Walters M."/>
            <person name="Varsani A."/>
        </authorList>
    </citation>
    <scope>NUCLEOTIDE SEQUENCE [LARGE SCALE GENOMIC DNA]</scope>
    <source>
        <strain evidence="1">082</strain>
    </source>
</reference>
<sequence length="90" mass="9931">MITEVFSVFDKAVNAFLPPFQCRTKGEAIRSFSEAVNDPSKSFGKYSVDYVLMGLGTWDDNSGLFSPRDPIRIIGASEVIDTPPEAETPR</sequence>
<organism evidence="1">
    <name type="scientific">Blackfly microvirus SF02</name>
    <dbReference type="NCBI Taxonomy" id="2576452"/>
    <lineage>
        <taxon>Viruses</taxon>
        <taxon>Monodnaviria</taxon>
        <taxon>Sangervirae</taxon>
        <taxon>Phixviricota</taxon>
        <taxon>Malgrandaviricetes</taxon>
        <taxon>Petitvirales</taxon>
        <taxon>Microviridae</taxon>
        <taxon>Microvirus</taxon>
    </lineage>
</organism>
<dbReference type="EMBL" id="MK249166">
    <property type="protein sequence ID" value="QCQ84783.1"/>
    <property type="molecule type" value="Genomic_DNA"/>
</dbReference>
<name>A0A4V1F5E5_9VIRU</name>
<accession>A0A4V1F5E5</accession>
<dbReference type="Pfam" id="PF20577">
    <property type="entry name" value="Phage_ORF5"/>
    <property type="match status" value="1"/>
</dbReference>
<proteinExistence type="predicted"/>
<evidence type="ECO:0000313" key="1">
    <source>
        <dbReference type="EMBL" id="QCQ84783.1"/>
    </source>
</evidence>
<dbReference type="Proteomes" id="UP000323836">
    <property type="component" value="Segment"/>
</dbReference>
<dbReference type="InterPro" id="IPR046781">
    <property type="entry name" value="Phage_ORF5"/>
</dbReference>
<protein>
    <submittedName>
        <fullName evidence="1">Nonstructural protein</fullName>
    </submittedName>
</protein>